<reference evidence="2 3" key="1">
    <citation type="submission" date="2019-02" db="EMBL/GenBank/DDBJ databases">
        <title>Deep-cultivation of Planctomycetes and their phenomic and genomic characterization uncovers novel biology.</title>
        <authorList>
            <person name="Wiegand S."/>
            <person name="Jogler M."/>
            <person name="Boedeker C."/>
            <person name="Pinto D."/>
            <person name="Vollmers J."/>
            <person name="Rivas-Marin E."/>
            <person name="Kohn T."/>
            <person name="Peeters S.H."/>
            <person name="Heuer A."/>
            <person name="Rast P."/>
            <person name="Oberbeckmann S."/>
            <person name="Bunk B."/>
            <person name="Jeske O."/>
            <person name="Meyerdierks A."/>
            <person name="Storesund J.E."/>
            <person name="Kallscheuer N."/>
            <person name="Luecker S."/>
            <person name="Lage O.M."/>
            <person name="Pohl T."/>
            <person name="Merkel B.J."/>
            <person name="Hornburger P."/>
            <person name="Mueller R.-W."/>
            <person name="Bruemmer F."/>
            <person name="Labrenz M."/>
            <person name="Spormann A.M."/>
            <person name="Op den Camp H."/>
            <person name="Overmann J."/>
            <person name="Amann R."/>
            <person name="Jetten M.S.M."/>
            <person name="Mascher T."/>
            <person name="Medema M.H."/>
            <person name="Devos D.P."/>
            <person name="Kaster A.-K."/>
            <person name="Ovreas L."/>
            <person name="Rohde M."/>
            <person name="Galperin M.Y."/>
            <person name="Jogler C."/>
        </authorList>
    </citation>
    <scope>NUCLEOTIDE SEQUENCE [LARGE SCALE GENOMIC DNA]</scope>
    <source>
        <strain evidence="2 3">V22</strain>
    </source>
</reference>
<dbReference type="EMBL" id="CP036316">
    <property type="protein sequence ID" value="QDT64197.1"/>
    <property type="molecule type" value="Genomic_DNA"/>
</dbReference>
<keyword evidence="3" id="KW-1185">Reference proteome</keyword>
<accession>A0A517T750</accession>
<protein>
    <submittedName>
        <fullName evidence="2">Uncharacterized protein</fullName>
    </submittedName>
</protein>
<dbReference type="AlphaFoldDB" id="A0A517T750"/>
<organism evidence="2 3">
    <name type="scientific">Calycomorphotria hydatis</name>
    <dbReference type="NCBI Taxonomy" id="2528027"/>
    <lineage>
        <taxon>Bacteria</taxon>
        <taxon>Pseudomonadati</taxon>
        <taxon>Planctomycetota</taxon>
        <taxon>Planctomycetia</taxon>
        <taxon>Planctomycetales</taxon>
        <taxon>Planctomycetaceae</taxon>
        <taxon>Calycomorphotria</taxon>
    </lineage>
</organism>
<dbReference type="RefSeq" id="WP_145261155.1">
    <property type="nucleotide sequence ID" value="NZ_CP036316.1"/>
</dbReference>
<gene>
    <name evidence="2" type="ORF">V22_14280</name>
</gene>
<dbReference type="OrthoDB" id="213598at2"/>
<evidence type="ECO:0000256" key="1">
    <source>
        <dbReference type="SAM" id="MobiDB-lite"/>
    </source>
</evidence>
<name>A0A517T750_9PLAN</name>
<feature type="region of interest" description="Disordered" evidence="1">
    <location>
        <begin position="49"/>
        <end position="73"/>
    </location>
</feature>
<sequence>MDAALLCAAVLVAAQPAPTDVPTNVTYRLASGYQEAVVRAQSPFFEELPPPGGGTVSPPTTFAPQGGPAFGNPNAVPFQPMPPGGDPFISPGGPALVPGQQQMAPDGSFYTFGANGPQPYRAGFSQMFDAGYIGEAGAPFPYSDYSVTELDYELKYTWVKPGGVVFSVAQEVDVRFLDGPATAAPQFGLPGTLYRFGWDFVLDIPSAGGPWSAQVAFNPSINTDFEQGLSRDAINLDGRGVLFYQASPAWTFALGVGFWDRRHDYILPYAGVIWTPNDRWEIRAMFPRSRITYFAGNVFGKPMWLYGDIEWNVESWEVERLGGRDQMQFEDIRLTVGIREDWCWAESFVEAGWVFDRTVDFKSAGPDFNANDSFLVRAGLRF</sequence>
<evidence type="ECO:0000313" key="2">
    <source>
        <dbReference type="EMBL" id="QDT64197.1"/>
    </source>
</evidence>
<proteinExistence type="predicted"/>
<dbReference type="KEGG" id="chya:V22_14280"/>
<dbReference type="Proteomes" id="UP000319976">
    <property type="component" value="Chromosome"/>
</dbReference>
<evidence type="ECO:0000313" key="3">
    <source>
        <dbReference type="Proteomes" id="UP000319976"/>
    </source>
</evidence>